<keyword evidence="3" id="KW-1185">Reference proteome</keyword>
<evidence type="ECO:0000313" key="3">
    <source>
        <dbReference type="Proteomes" id="UP001158986"/>
    </source>
</evidence>
<feature type="compositionally biased region" description="Acidic residues" evidence="1">
    <location>
        <begin position="222"/>
        <end position="242"/>
    </location>
</feature>
<reference evidence="2 3" key="1">
    <citation type="submission" date="2021-11" db="EMBL/GenBank/DDBJ databases">
        <authorList>
            <person name="Islam A."/>
            <person name="Islam S."/>
            <person name="Flora M.S."/>
            <person name="Rahman M."/>
            <person name="Ziaur R.M."/>
            <person name="Epstein J.H."/>
            <person name="Hassan M."/>
            <person name="Klassen M."/>
            <person name="Woodard K."/>
            <person name="Webb A."/>
            <person name="Webby R.J."/>
            <person name="El Zowalaty M.E."/>
        </authorList>
    </citation>
    <scope>NUCLEOTIDE SEQUENCE [LARGE SCALE GENOMIC DNA]</scope>
    <source>
        <strain evidence="2">Pbs1</strain>
    </source>
</reference>
<evidence type="ECO:0000256" key="1">
    <source>
        <dbReference type="SAM" id="MobiDB-lite"/>
    </source>
</evidence>
<dbReference type="PANTHER" id="PTHR33324">
    <property type="entry name" value="EXPRESSED PROTEIN"/>
    <property type="match status" value="1"/>
</dbReference>
<comment type="caution">
    <text evidence="2">The sequence shown here is derived from an EMBL/GenBank/DDBJ whole genome shotgun (WGS) entry which is preliminary data.</text>
</comment>
<sequence length="559" mass="62269">MSALDINWLRPVTPDSPTPLQILIDWFAYNGVVYHASAHQREVLGPLCRELNARGLQCEVDQILDYISYLQEIVHEAATMNRDLTKPLRPYQEHLQQLLFKDGHVDTAIVQQKGRSRVSSRLSWLEPSAYSGPSGMEVLVDWLKLNYSAYAHATRKGEKGEMLRELVKEMKKAGIQDCAVNTVRAKIDVLHKEVKGEKTRSAAWEQFGSVLEEIFTMGDAGQEGEAEKDDAESFESQEDEVINDGEDRDDAMEESNQLNSLVSQQSTVDAYESKKSIVDDSKASVAPKNSIKHTRSSPTSRLSWMKPAAPGCPSAMELLVEWMERHYAAYTQSTKKGDKGKMLAKLMHKIENVGHRGCTIHAIRVKIDSLQRQAGGRARPSLAFDQYGASLRKAFAERDVIGVIEPRVLSPGGRQDVEEPHNSDEDNLAGDEFPGDLVLSEGNASPDYQNTLTDKITTAQTVVPDIESHDAEEANTFEAGSSPSHAPTSADSDTEQEEDQPVRKNLAVPEISHWLSMPTRSPSTSEIVRIATLLRERHDLHQRGVPQEQIDKFLPLPNV</sequence>
<dbReference type="PANTHER" id="PTHR33324:SF2">
    <property type="entry name" value="MYB_SANT-LIKE DNA-BINDING DOMAIN-CONTAINING PROTEIN"/>
    <property type="match status" value="1"/>
</dbReference>
<feature type="region of interest" description="Disordered" evidence="1">
    <location>
        <begin position="410"/>
        <end position="450"/>
    </location>
</feature>
<feature type="region of interest" description="Disordered" evidence="1">
    <location>
        <begin position="220"/>
        <end position="242"/>
    </location>
</feature>
<accession>A0ABN8CK61</accession>
<dbReference type="Proteomes" id="UP001158986">
    <property type="component" value="Unassembled WGS sequence"/>
</dbReference>
<organism evidence="2 3">
    <name type="scientific">Peronospora belbahrii</name>
    <dbReference type="NCBI Taxonomy" id="622444"/>
    <lineage>
        <taxon>Eukaryota</taxon>
        <taxon>Sar</taxon>
        <taxon>Stramenopiles</taxon>
        <taxon>Oomycota</taxon>
        <taxon>Peronosporomycetes</taxon>
        <taxon>Peronosporales</taxon>
        <taxon>Peronosporaceae</taxon>
        <taxon>Peronospora</taxon>
    </lineage>
</organism>
<name>A0ABN8CK61_9STRA</name>
<feature type="compositionally biased region" description="Polar residues" evidence="1">
    <location>
        <begin position="478"/>
        <end position="491"/>
    </location>
</feature>
<protein>
    <submittedName>
        <fullName evidence="2">Uncharacterized protein</fullName>
    </submittedName>
</protein>
<dbReference type="EMBL" id="CAKLCB010000010">
    <property type="protein sequence ID" value="CAH0513357.1"/>
    <property type="molecule type" value="Genomic_DNA"/>
</dbReference>
<evidence type="ECO:0000313" key="2">
    <source>
        <dbReference type="EMBL" id="CAH0513357.1"/>
    </source>
</evidence>
<feature type="compositionally biased region" description="Basic and acidic residues" evidence="1">
    <location>
        <begin position="415"/>
        <end position="424"/>
    </location>
</feature>
<proteinExistence type="predicted"/>
<feature type="region of interest" description="Disordered" evidence="1">
    <location>
        <begin position="474"/>
        <end position="502"/>
    </location>
</feature>
<feature type="region of interest" description="Disordered" evidence="1">
    <location>
        <begin position="282"/>
        <end position="305"/>
    </location>
</feature>
<gene>
    <name evidence="2" type="ORF">PBS001_LOCUS172</name>
</gene>